<keyword evidence="4" id="KW-1185">Reference proteome</keyword>
<dbReference type="InterPro" id="IPR027806">
    <property type="entry name" value="HARBI1_dom"/>
</dbReference>
<protein>
    <submittedName>
        <fullName evidence="5">Uncharacterized protein LOC111105163</fullName>
    </submittedName>
</protein>
<comment type="cofactor">
    <cofactor evidence="1">
        <name>a divalent metal cation</name>
        <dbReference type="ChEBI" id="CHEBI:60240"/>
    </cofactor>
</comment>
<dbReference type="Pfam" id="PF13359">
    <property type="entry name" value="DDE_Tnp_4"/>
    <property type="match status" value="1"/>
</dbReference>
<sequence length="108" mass="12449">MVDIAYNFIYIDASRKGSASNAQIYNSSDLIEGLERNLIMGFPGQEPLPNDTQDVPYFVVGDVAFSFRTYLIKPCSSRYLLREEIFNYKLSRVRRVVENVFDILANRL</sequence>
<dbReference type="GeneID" id="111105163"/>
<dbReference type="Proteomes" id="UP000694844">
    <property type="component" value="Chromosome 7"/>
</dbReference>
<evidence type="ECO:0000256" key="1">
    <source>
        <dbReference type="ARBA" id="ARBA00001968"/>
    </source>
</evidence>
<evidence type="ECO:0000313" key="5">
    <source>
        <dbReference type="RefSeq" id="XP_022295042.1"/>
    </source>
</evidence>
<dbReference type="OrthoDB" id="10051515at2759"/>
<feature type="domain" description="DDE Tnp4" evidence="3">
    <location>
        <begin position="3"/>
        <end position="105"/>
    </location>
</feature>
<dbReference type="RefSeq" id="XP_022295042.1">
    <property type="nucleotide sequence ID" value="XM_022439334.1"/>
</dbReference>
<accession>A0A8B8AUQ0</accession>
<reference evidence="5" key="1">
    <citation type="submission" date="2025-08" db="UniProtKB">
        <authorList>
            <consortium name="RefSeq"/>
        </authorList>
    </citation>
    <scope>IDENTIFICATION</scope>
    <source>
        <tissue evidence="5">Whole sample</tissue>
    </source>
</reference>
<dbReference type="KEGG" id="cvn:111105163"/>
<organism evidence="4 5">
    <name type="scientific">Crassostrea virginica</name>
    <name type="common">Eastern oyster</name>
    <dbReference type="NCBI Taxonomy" id="6565"/>
    <lineage>
        <taxon>Eukaryota</taxon>
        <taxon>Metazoa</taxon>
        <taxon>Spiralia</taxon>
        <taxon>Lophotrochozoa</taxon>
        <taxon>Mollusca</taxon>
        <taxon>Bivalvia</taxon>
        <taxon>Autobranchia</taxon>
        <taxon>Pteriomorphia</taxon>
        <taxon>Ostreida</taxon>
        <taxon>Ostreoidea</taxon>
        <taxon>Ostreidae</taxon>
        <taxon>Crassostrea</taxon>
    </lineage>
</organism>
<proteinExistence type="predicted"/>
<gene>
    <name evidence="5" type="primary">LOC111105163</name>
</gene>
<dbReference type="AlphaFoldDB" id="A0A8B8AUQ0"/>
<dbReference type="GO" id="GO:0046872">
    <property type="term" value="F:metal ion binding"/>
    <property type="evidence" value="ECO:0007669"/>
    <property type="project" value="UniProtKB-KW"/>
</dbReference>
<name>A0A8B8AUQ0_CRAVI</name>
<evidence type="ECO:0000256" key="2">
    <source>
        <dbReference type="ARBA" id="ARBA00022723"/>
    </source>
</evidence>
<evidence type="ECO:0000313" key="4">
    <source>
        <dbReference type="Proteomes" id="UP000694844"/>
    </source>
</evidence>
<keyword evidence="2" id="KW-0479">Metal-binding</keyword>
<evidence type="ECO:0000259" key="3">
    <source>
        <dbReference type="Pfam" id="PF13359"/>
    </source>
</evidence>